<dbReference type="PROSITE" id="PS51186">
    <property type="entry name" value="GNAT"/>
    <property type="match status" value="1"/>
</dbReference>
<dbReference type="EMBL" id="JXQW01000004">
    <property type="protein sequence ID" value="KIQ06076.1"/>
    <property type="molecule type" value="Genomic_DNA"/>
</dbReference>
<feature type="domain" description="N-acetyltransferase" evidence="3">
    <location>
        <begin position="2"/>
        <end position="152"/>
    </location>
</feature>
<gene>
    <name evidence="4" type="ORF">RU08_02485</name>
</gene>
<dbReference type="OrthoDB" id="6869927at2"/>
<keyword evidence="1" id="KW-0808">Transferase</keyword>
<evidence type="ECO:0000256" key="1">
    <source>
        <dbReference type="ARBA" id="ARBA00022679"/>
    </source>
</evidence>
<organism evidence="4 5">
    <name type="scientific">Pseudomonas fulva</name>
    <dbReference type="NCBI Taxonomy" id="47880"/>
    <lineage>
        <taxon>Bacteria</taxon>
        <taxon>Pseudomonadati</taxon>
        <taxon>Pseudomonadota</taxon>
        <taxon>Gammaproteobacteria</taxon>
        <taxon>Pseudomonadales</taxon>
        <taxon>Pseudomonadaceae</taxon>
        <taxon>Pseudomonas</taxon>
    </lineage>
</organism>
<dbReference type="PANTHER" id="PTHR43877">
    <property type="entry name" value="AMINOALKYLPHOSPHONATE N-ACETYLTRANSFERASE-RELATED-RELATED"/>
    <property type="match status" value="1"/>
</dbReference>
<dbReference type="PANTHER" id="PTHR43877:SF2">
    <property type="entry name" value="AMINOALKYLPHOSPHONATE N-ACETYLTRANSFERASE-RELATED"/>
    <property type="match status" value="1"/>
</dbReference>
<protein>
    <recommendedName>
        <fullName evidence="3">N-acetyltransferase domain-containing protein</fullName>
    </recommendedName>
</protein>
<dbReference type="Pfam" id="PF00583">
    <property type="entry name" value="Acetyltransf_1"/>
    <property type="match status" value="1"/>
</dbReference>
<dbReference type="Gene3D" id="3.40.630.30">
    <property type="match status" value="1"/>
</dbReference>
<name>A0A0D0JJ22_9PSED</name>
<evidence type="ECO:0000313" key="5">
    <source>
        <dbReference type="Proteomes" id="UP000032068"/>
    </source>
</evidence>
<dbReference type="CDD" id="cd04301">
    <property type="entry name" value="NAT_SF"/>
    <property type="match status" value="1"/>
</dbReference>
<dbReference type="RefSeq" id="WP_042552213.1">
    <property type="nucleotide sequence ID" value="NZ_JXQW01000004.1"/>
</dbReference>
<comment type="caution">
    <text evidence="4">The sequence shown here is derived from an EMBL/GenBank/DDBJ whole genome shotgun (WGS) entry which is preliminary data.</text>
</comment>
<dbReference type="AlphaFoldDB" id="A0A0D0JJ22"/>
<dbReference type="Proteomes" id="UP000032068">
    <property type="component" value="Unassembled WGS sequence"/>
</dbReference>
<proteinExistence type="predicted"/>
<keyword evidence="2" id="KW-0012">Acyltransferase</keyword>
<dbReference type="InterPro" id="IPR000182">
    <property type="entry name" value="GNAT_dom"/>
</dbReference>
<dbReference type="GO" id="GO:0016747">
    <property type="term" value="F:acyltransferase activity, transferring groups other than amino-acyl groups"/>
    <property type="evidence" value="ECO:0007669"/>
    <property type="project" value="InterPro"/>
</dbReference>
<sequence>MMRIQQATPNDVPALLPLVASYWEFEGITGFDQTRVAIQLTRLLSTPELGAGWIARVDGAAVGYLLAVQVFSLEYLGLTAEIDEFFVLSSQRGSGVGAELLTVAESEFARRGYTNIALQLSRDNEPARRFYRSRGYADRAGYELLDKVLVAQ</sequence>
<dbReference type="InterPro" id="IPR016181">
    <property type="entry name" value="Acyl_CoA_acyltransferase"/>
</dbReference>
<evidence type="ECO:0000313" key="4">
    <source>
        <dbReference type="EMBL" id="KIQ06076.1"/>
    </source>
</evidence>
<accession>A0A0D0JJ22</accession>
<evidence type="ECO:0000259" key="3">
    <source>
        <dbReference type="PROSITE" id="PS51186"/>
    </source>
</evidence>
<reference evidence="4 5" key="1">
    <citation type="submission" date="2014-12" db="EMBL/GenBank/DDBJ databases">
        <title>16Stimator: statistical estimation of ribosomal gene copy numbers from draft genome assemblies.</title>
        <authorList>
            <person name="Perisin M.A."/>
            <person name="Vetter M."/>
            <person name="Gilbert J.A."/>
            <person name="Bergelson J."/>
        </authorList>
    </citation>
    <scope>NUCLEOTIDE SEQUENCE [LARGE SCALE GENOMIC DNA]</scope>
    <source>
        <strain evidence="4 5">MEJ086</strain>
    </source>
</reference>
<evidence type="ECO:0000256" key="2">
    <source>
        <dbReference type="ARBA" id="ARBA00023315"/>
    </source>
</evidence>
<dbReference type="SUPFAM" id="SSF55729">
    <property type="entry name" value="Acyl-CoA N-acyltransferases (Nat)"/>
    <property type="match status" value="1"/>
</dbReference>
<dbReference type="InterPro" id="IPR050832">
    <property type="entry name" value="Bact_Acetyltransf"/>
</dbReference>